<gene>
    <name evidence="2" type="ORF">Zmor_002251</name>
</gene>
<accession>A0AA38J431</accession>
<organism evidence="2 3">
    <name type="scientific">Zophobas morio</name>
    <dbReference type="NCBI Taxonomy" id="2755281"/>
    <lineage>
        <taxon>Eukaryota</taxon>
        <taxon>Metazoa</taxon>
        <taxon>Ecdysozoa</taxon>
        <taxon>Arthropoda</taxon>
        <taxon>Hexapoda</taxon>
        <taxon>Insecta</taxon>
        <taxon>Pterygota</taxon>
        <taxon>Neoptera</taxon>
        <taxon>Endopterygota</taxon>
        <taxon>Coleoptera</taxon>
        <taxon>Polyphaga</taxon>
        <taxon>Cucujiformia</taxon>
        <taxon>Tenebrionidae</taxon>
        <taxon>Zophobas</taxon>
    </lineage>
</organism>
<sequence length="88" mass="9797">MESNKTRQREHKGKNSDIAARRTSAKTRSAASKLIYFCANDGLAAQFDVKCRRKITSASAFVDHLIITVPNYAIIIIASDTILQRKSN</sequence>
<dbReference type="EMBL" id="JALNTZ010000001">
    <property type="protein sequence ID" value="KAJ3666820.1"/>
    <property type="molecule type" value="Genomic_DNA"/>
</dbReference>
<dbReference type="AlphaFoldDB" id="A0AA38J431"/>
<protein>
    <submittedName>
        <fullName evidence="2">Uncharacterized protein</fullName>
    </submittedName>
</protein>
<evidence type="ECO:0000313" key="3">
    <source>
        <dbReference type="Proteomes" id="UP001168821"/>
    </source>
</evidence>
<evidence type="ECO:0000256" key="1">
    <source>
        <dbReference type="SAM" id="MobiDB-lite"/>
    </source>
</evidence>
<comment type="caution">
    <text evidence="2">The sequence shown here is derived from an EMBL/GenBank/DDBJ whole genome shotgun (WGS) entry which is preliminary data.</text>
</comment>
<dbReference type="Proteomes" id="UP001168821">
    <property type="component" value="Unassembled WGS sequence"/>
</dbReference>
<keyword evidence="3" id="KW-1185">Reference proteome</keyword>
<feature type="region of interest" description="Disordered" evidence="1">
    <location>
        <begin position="1"/>
        <end position="29"/>
    </location>
</feature>
<reference evidence="2" key="1">
    <citation type="journal article" date="2023" name="G3 (Bethesda)">
        <title>Whole genome assemblies of Zophobas morio and Tenebrio molitor.</title>
        <authorList>
            <person name="Kaur S."/>
            <person name="Stinson S.A."/>
            <person name="diCenzo G.C."/>
        </authorList>
    </citation>
    <scope>NUCLEOTIDE SEQUENCE</scope>
    <source>
        <strain evidence="2">QUZm001</strain>
    </source>
</reference>
<evidence type="ECO:0000313" key="2">
    <source>
        <dbReference type="EMBL" id="KAJ3666820.1"/>
    </source>
</evidence>
<name>A0AA38J431_9CUCU</name>
<proteinExistence type="predicted"/>